<keyword evidence="7 11" id="KW-1133">Transmembrane helix</keyword>
<keyword evidence="3" id="KW-0479">Metal-binding</keyword>
<dbReference type="InterPro" id="IPR006642">
    <property type="entry name" value="Rad18_UBZ4"/>
</dbReference>
<dbReference type="RefSeq" id="XP_043165481.1">
    <property type="nucleotide sequence ID" value="XM_043309546.1"/>
</dbReference>
<feature type="region of interest" description="Disordered" evidence="10">
    <location>
        <begin position="200"/>
        <end position="219"/>
    </location>
</feature>
<feature type="transmembrane region" description="Helical" evidence="11">
    <location>
        <begin position="224"/>
        <end position="248"/>
    </location>
</feature>
<keyword evidence="14" id="KW-1185">Reference proteome</keyword>
<feature type="compositionally biased region" description="Low complexity" evidence="10">
    <location>
        <begin position="200"/>
        <end position="213"/>
    </location>
</feature>
<keyword evidence="5" id="KW-0863">Zinc-finger</keyword>
<evidence type="ECO:0000256" key="5">
    <source>
        <dbReference type="ARBA" id="ARBA00022771"/>
    </source>
</evidence>
<comment type="subcellular location">
    <subcellularLocation>
        <location evidence="1">Membrane</location>
        <topology evidence="1">Single-pass membrane protein</topology>
    </subcellularLocation>
</comment>
<dbReference type="SMART" id="SM00321">
    <property type="entry name" value="WSC"/>
    <property type="match status" value="1"/>
</dbReference>
<keyword evidence="2 11" id="KW-0812">Transmembrane</keyword>
<dbReference type="InterPro" id="IPR051694">
    <property type="entry name" value="Immunoregulatory_rcpt-like"/>
</dbReference>
<keyword evidence="9" id="KW-0234">DNA repair</keyword>
<dbReference type="GO" id="GO:0006281">
    <property type="term" value="P:DNA repair"/>
    <property type="evidence" value="ECO:0007669"/>
    <property type="project" value="UniProtKB-KW"/>
</dbReference>
<evidence type="ECO:0000256" key="8">
    <source>
        <dbReference type="ARBA" id="ARBA00023136"/>
    </source>
</evidence>
<evidence type="ECO:0000256" key="7">
    <source>
        <dbReference type="ARBA" id="ARBA00022989"/>
    </source>
</evidence>
<organism evidence="13 14">
    <name type="scientific">Alternaria atra</name>
    <dbReference type="NCBI Taxonomy" id="119953"/>
    <lineage>
        <taxon>Eukaryota</taxon>
        <taxon>Fungi</taxon>
        <taxon>Dikarya</taxon>
        <taxon>Ascomycota</taxon>
        <taxon>Pezizomycotina</taxon>
        <taxon>Dothideomycetes</taxon>
        <taxon>Pleosporomycetidae</taxon>
        <taxon>Pleosporales</taxon>
        <taxon>Pleosporineae</taxon>
        <taxon>Pleosporaceae</taxon>
        <taxon>Alternaria</taxon>
        <taxon>Alternaria sect. Ulocladioides</taxon>
    </lineage>
</organism>
<protein>
    <recommendedName>
        <fullName evidence="12">WSC domain-containing protein</fullName>
    </recommendedName>
</protein>
<evidence type="ECO:0000256" key="4">
    <source>
        <dbReference type="ARBA" id="ARBA00022763"/>
    </source>
</evidence>
<feature type="domain" description="WSC" evidence="12">
    <location>
        <begin position="80"/>
        <end position="169"/>
    </location>
</feature>
<dbReference type="GO" id="GO:0003677">
    <property type="term" value="F:DNA binding"/>
    <property type="evidence" value="ECO:0007669"/>
    <property type="project" value="InterPro"/>
</dbReference>
<keyword evidence="8 11" id="KW-0472">Membrane</keyword>
<name>A0A8J2HXC0_9PLEO</name>
<accession>A0A8J2HXC0</accession>
<comment type="caution">
    <text evidence="13">The sequence shown here is derived from an EMBL/GenBank/DDBJ whole genome shotgun (WGS) entry which is preliminary data.</text>
</comment>
<evidence type="ECO:0000313" key="13">
    <source>
        <dbReference type="EMBL" id="CAG5146854.1"/>
    </source>
</evidence>
<dbReference type="PROSITE" id="PS51212">
    <property type="entry name" value="WSC"/>
    <property type="match status" value="1"/>
</dbReference>
<dbReference type="Pfam" id="PF01822">
    <property type="entry name" value="WSC"/>
    <property type="match status" value="1"/>
</dbReference>
<evidence type="ECO:0000256" key="10">
    <source>
        <dbReference type="SAM" id="MobiDB-lite"/>
    </source>
</evidence>
<evidence type="ECO:0000256" key="3">
    <source>
        <dbReference type="ARBA" id="ARBA00022723"/>
    </source>
</evidence>
<dbReference type="SMART" id="SM00734">
    <property type="entry name" value="ZnF_Rad18"/>
    <property type="match status" value="1"/>
</dbReference>
<dbReference type="GO" id="GO:0071944">
    <property type="term" value="C:cell periphery"/>
    <property type="evidence" value="ECO:0007669"/>
    <property type="project" value="UniProtKB-ARBA"/>
</dbReference>
<dbReference type="GO" id="GO:0008270">
    <property type="term" value="F:zinc ion binding"/>
    <property type="evidence" value="ECO:0007669"/>
    <property type="project" value="UniProtKB-KW"/>
</dbReference>
<evidence type="ECO:0000313" key="14">
    <source>
        <dbReference type="Proteomes" id="UP000676310"/>
    </source>
</evidence>
<dbReference type="InterPro" id="IPR002889">
    <property type="entry name" value="WSC_carb-bd"/>
</dbReference>
<evidence type="ECO:0000256" key="11">
    <source>
        <dbReference type="SAM" id="Phobius"/>
    </source>
</evidence>
<keyword evidence="6" id="KW-0862">Zinc</keyword>
<proteinExistence type="predicted"/>
<keyword evidence="4" id="KW-0227">DNA damage</keyword>
<evidence type="ECO:0000259" key="12">
    <source>
        <dbReference type="PROSITE" id="PS51212"/>
    </source>
</evidence>
<dbReference type="Proteomes" id="UP000676310">
    <property type="component" value="Unassembled WGS sequence"/>
</dbReference>
<evidence type="ECO:0000256" key="9">
    <source>
        <dbReference type="ARBA" id="ARBA00023204"/>
    </source>
</evidence>
<evidence type="ECO:0000256" key="6">
    <source>
        <dbReference type="ARBA" id="ARBA00022833"/>
    </source>
</evidence>
<dbReference type="OrthoDB" id="2019572at2759"/>
<dbReference type="PANTHER" id="PTHR15549">
    <property type="entry name" value="PAIRED IMMUNOGLOBULIN-LIKE TYPE 2 RECEPTOR"/>
    <property type="match status" value="1"/>
</dbReference>
<evidence type="ECO:0000256" key="1">
    <source>
        <dbReference type="ARBA" id="ARBA00004167"/>
    </source>
</evidence>
<reference evidence="13" key="1">
    <citation type="submission" date="2021-05" db="EMBL/GenBank/DDBJ databases">
        <authorList>
            <person name="Stam R."/>
        </authorList>
    </citation>
    <scope>NUCLEOTIDE SEQUENCE</scope>
    <source>
        <strain evidence="13">CS162</strain>
    </source>
</reference>
<gene>
    <name evidence="13" type="ORF">ALTATR162_LOCUS1944</name>
</gene>
<dbReference type="GO" id="GO:0016020">
    <property type="term" value="C:membrane"/>
    <property type="evidence" value="ECO:0007669"/>
    <property type="project" value="UniProtKB-SubCell"/>
</dbReference>
<dbReference type="AlphaFoldDB" id="A0A8J2HXC0"/>
<dbReference type="GeneID" id="67013334"/>
<dbReference type="CDD" id="cd12087">
    <property type="entry name" value="TM_EGFR-like"/>
    <property type="match status" value="1"/>
</dbReference>
<dbReference type="EMBL" id="CAJRGZ010000015">
    <property type="protein sequence ID" value="CAG5146854.1"/>
    <property type="molecule type" value="Genomic_DNA"/>
</dbReference>
<evidence type="ECO:0000256" key="2">
    <source>
        <dbReference type="ARBA" id="ARBA00022692"/>
    </source>
</evidence>
<sequence>MWLLVKHRAANGVAVPGTSGPALSPAGTTPHITTMVYIRLASVFAAASMVAMAAAADAEPTPTKIKNPITTPTVTVPASAMTSVGCFETGTPLENHGEYGFQSPGNCQLVCLEQKKDVMGLSNGKECWCGDEIPAKEWQIKNETCGTPCSGDKTWECGGKNVLWVVLTGNTLNPVDYYEPEVSSSSSVAPTSSSSAAATSTAAAQASATPSSAPKEEDSKPNTIAIAVGVVVGILALASILFGVWFLLRRRRQHQAEEDYRRNAANVNAFVNGGKLHTSNSSMNDSRLDPSFVDRRQSNGSIADNEDYSRRILKSYRVPNDSEDEIPINDSEDDGNDDFMTDGLAKCPMCNKAMKAELVYNHLDVCTGPGAVQRSCLPTDNDSVDDIKHISDIIVRCSVTDRMLFNELSIDGTRTFVEIIFPELSQHESFYSDFRKHVIQFLPYYVSNRERHPTTWPSADAEMNQLWGMAVEGEKATALPDKMPTWLDLAKHNFVIDLSPLWYRLTEVSVVMGRVLFPSGSSFQS</sequence>